<dbReference type="GO" id="GO:0004252">
    <property type="term" value="F:serine-type endopeptidase activity"/>
    <property type="evidence" value="ECO:0007669"/>
    <property type="project" value="UniProtKB-UniRule"/>
</dbReference>
<dbReference type="InterPro" id="IPR023828">
    <property type="entry name" value="Peptidase_S8_Ser-AS"/>
</dbReference>
<feature type="domain" description="Peptidase S8/S53" evidence="8">
    <location>
        <begin position="166"/>
        <end position="646"/>
    </location>
</feature>
<keyword evidence="4 7" id="KW-0378">Hydrolase</keyword>
<dbReference type="PROSITE" id="PS51892">
    <property type="entry name" value="SUBTILASE"/>
    <property type="match status" value="1"/>
</dbReference>
<evidence type="ECO:0008006" key="13">
    <source>
        <dbReference type="Google" id="ProtNLM"/>
    </source>
</evidence>
<dbReference type="InterPro" id="IPR010259">
    <property type="entry name" value="S8pro/Inhibitor_I9"/>
</dbReference>
<dbReference type="InterPro" id="IPR034197">
    <property type="entry name" value="Peptidases_S8_3"/>
</dbReference>
<evidence type="ECO:0000256" key="5">
    <source>
        <dbReference type="ARBA" id="ARBA00022825"/>
    </source>
</evidence>
<dbReference type="InterPro" id="IPR015500">
    <property type="entry name" value="Peptidase_S8_subtilisin-rel"/>
</dbReference>
<evidence type="ECO:0000256" key="1">
    <source>
        <dbReference type="ARBA" id="ARBA00011073"/>
    </source>
</evidence>
<organism evidence="11 12">
    <name type="scientific">Anisodus acutangulus</name>
    <dbReference type="NCBI Taxonomy" id="402998"/>
    <lineage>
        <taxon>Eukaryota</taxon>
        <taxon>Viridiplantae</taxon>
        <taxon>Streptophyta</taxon>
        <taxon>Embryophyta</taxon>
        <taxon>Tracheophyta</taxon>
        <taxon>Spermatophyta</taxon>
        <taxon>Magnoliopsida</taxon>
        <taxon>eudicotyledons</taxon>
        <taxon>Gunneridae</taxon>
        <taxon>Pentapetalae</taxon>
        <taxon>asterids</taxon>
        <taxon>lamiids</taxon>
        <taxon>Solanales</taxon>
        <taxon>Solanaceae</taxon>
        <taxon>Solanoideae</taxon>
        <taxon>Hyoscyameae</taxon>
        <taxon>Anisodus</taxon>
    </lineage>
</organism>
<feature type="domain" description="Inhibitor I9" evidence="9">
    <location>
        <begin position="52"/>
        <end position="130"/>
    </location>
</feature>
<dbReference type="Gene3D" id="3.40.50.200">
    <property type="entry name" value="Peptidase S8/S53 domain"/>
    <property type="match status" value="1"/>
</dbReference>
<feature type="domain" description="Subtilisin-like protease fibronectin type-III" evidence="10">
    <location>
        <begin position="693"/>
        <end position="791"/>
    </location>
</feature>
<evidence type="ECO:0000259" key="10">
    <source>
        <dbReference type="Pfam" id="PF17766"/>
    </source>
</evidence>
<dbReference type="AlphaFoldDB" id="A0A9Q1M1E9"/>
<evidence type="ECO:0000256" key="2">
    <source>
        <dbReference type="ARBA" id="ARBA00022670"/>
    </source>
</evidence>
<dbReference type="Gene3D" id="2.60.40.2310">
    <property type="match status" value="1"/>
</dbReference>
<gene>
    <name evidence="11" type="ORF">K7X08_033110</name>
</gene>
<comment type="caution">
    <text evidence="11">The sequence shown here is derived from an EMBL/GenBank/DDBJ whole genome shotgun (WGS) entry which is preliminary data.</text>
</comment>
<sequence length="795" mass="85718">MHYLTYPQKQKLYYVLPVYAKVMENCIYLDNAPNLFQRTKVDPNILSEETKVYVVYLGEHSGEKTLKEIEDHHCSFLHSVKGTTSKEDAKASLVHSYKNVINGFSALLTPQEADMISRMEGVISVFHSDPHEIKPHTTRSWDFVSLLEGTSLINYGEEMLINANYGEDIIVGVIDTGVWPESSSFNDEGMGPVPKSWKGICQEGVAFNSSHCNRKLIGARYYLNGYEAIVGPLNETRDFRSPRDVDGHGTHTAATVGGRRVVNASAIGGFANGTATGGAPNVRLAIYKVCWPAPEQSLAEGTTCDIADIIAAFDAAISDGVHVLSVSLGSEPGKKYYTQNGIAIGSLHAVKRNIIVACSAGNAGPTPATVANVAPWMITVGASSIDRVFSSPIMLGNGMIVEGETVTPIRRTRLHPLVYAGDVEIKGTTASNTTGLCLPGTLSRNLVRGKVVLCASNGIQASMEVKRAGGVATILGTQYNEIQVTPFLDPTTIAFSDGLNTIVTYIQTENNPMATLLPGKTLIGIKPAPVMAPFSSKGPNTVDPNILKPDITAPGLNILAAWSEASSPLKLPEDRRFVKYNMQSGTSMSCPHVSAVIALLKSIHPDWSSAAIRSALMTTSTINNVVGKPITNATGDDANSFEYGAGHFRPSRAVDPGLIYDATYNDYLLYLCSQNISLDSSFNCPEKVPEASNLNYPSLAIANINGSSRTVRRVVTNVGKGNSTYVLAVRSPPGYVVDIVPKMLRFSKLGEKRSFNIIVRAESSVERRNEFAFGWYKWSDGVHVVRSPIAVSSSA</sequence>
<feature type="active site" description="Charge relay system" evidence="6 7">
    <location>
        <position position="587"/>
    </location>
</feature>
<evidence type="ECO:0000256" key="4">
    <source>
        <dbReference type="ARBA" id="ARBA00022801"/>
    </source>
</evidence>
<dbReference type="PRINTS" id="PR00723">
    <property type="entry name" value="SUBTILISIN"/>
</dbReference>
<dbReference type="InterPro" id="IPR037045">
    <property type="entry name" value="S8pro/Inhibitor_I9_sf"/>
</dbReference>
<dbReference type="OrthoDB" id="206201at2759"/>
<dbReference type="Pfam" id="PF05922">
    <property type="entry name" value="Inhibitor_I9"/>
    <property type="match status" value="1"/>
</dbReference>
<dbReference type="InterPro" id="IPR036852">
    <property type="entry name" value="Peptidase_S8/S53_dom_sf"/>
</dbReference>
<evidence type="ECO:0000313" key="12">
    <source>
        <dbReference type="Proteomes" id="UP001152561"/>
    </source>
</evidence>
<comment type="similarity">
    <text evidence="1 7">Belongs to the peptidase S8 family.</text>
</comment>
<dbReference type="FunFam" id="3.40.50.200:FF:000006">
    <property type="entry name" value="Subtilisin-like protease SBT1.5"/>
    <property type="match status" value="1"/>
</dbReference>
<keyword evidence="2 7" id="KW-0645">Protease</keyword>
<proteinExistence type="inferred from homology"/>
<dbReference type="InterPro" id="IPR000209">
    <property type="entry name" value="Peptidase_S8/S53_dom"/>
</dbReference>
<dbReference type="CDD" id="cd04852">
    <property type="entry name" value="Peptidases_S8_3"/>
    <property type="match status" value="1"/>
</dbReference>
<dbReference type="PANTHER" id="PTHR10795">
    <property type="entry name" value="PROPROTEIN CONVERTASE SUBTILISIN/KEXIN"/>
    <property type="match status" value="1"/>
</dbReference>
<dbReference type="Pfam" id="PF00082">
    <property type="entry name" value="Peptidase_S8"/>
    <property type="match status" value="1"/>
</dbReference>
<accession>A0A9Q1M1E9</accession>
<dbReference type="Pfam" id="PF17766">
    <property type="entry name" value="fn3_6"/>
    <property type="match status" value="1"/>
</dbReference>
<feature type="active site" description="Charge relay system" evidence="6 7">
    <location>
        <position position="248"/>
    </location>
</feature>
<reference evidence="12" key="1">
    <citation type="journal article" date="2023" name="Proc. Natl. Acad. Sci. U.S.A.">
        <title>Genomic and structural basis for evolution of tropane alkaloid biosynthesis.</title>
        <authorList>
            <person name="Wanga Y.-J."/>
            <person name="Taina T."/>
            <person name="Yua J.-Y."/>
            <person name="Lia J."/>
            <person name="Xua B."/>
            <person name="Chenc J."/>
            <person name="D'Auriad J.C."/>
            <person name="Huanga J.-P."/>
            <person name="Huanga S.-X."/>
        </authorList>
    </citation>
    <scope>NUCLEOTIDE SEQUENCE [LARGE SCALE GENOMIC DNA]</scope>
    <source>
        <strain evidence="12">cv. KIB-2019</strain>
    </source>
</reference>
<evidence type="ECO:0000313" key="11">
    <source>
        <dbReference type="EMBL" id="KAJ8549403.1"/>
    </source>
</evidence>
<dbReference type="GO" id="GO:0006508">
    <property type="term" value="P:proteolysis"/>
    <property type="evidence" value="ECO:0007669"/>
    <property type="project" value="UniProtKB-KW"/>
</dbReference>
<dbReference type="InterPro" id="IPR045051">
    <property type="entry name" value="SBT"/>
</dbReference>
<evidence type="ECO:0000259" key="8">
    <source>
        <dbReference type="Pfam" id="PF00082"/>
    </source>
</evidence>
<keyword evidence="3" id="KW-0732">Signal</keyword>
<keyword evidence="12" id="KW-1185">Reference proteome</keyword>
<evidence type="ECO:0000259" key="9">
    <source>
        <dbReference type="Pfam" id="PF05922"/>
    </source>
</evidence>
<evidence type="ECO:0000256" key="3">
    <source>
        <dbReference type="ARBA" id="ARBA00022729"/>
    </source>
</evidence>
<keyword evidence="5 7" id="KW-0720">Serine protease</keyword>
<dbReference type="SUPFAM" id="SSF52743">
    <property type="entry name" value="Subtilisin-like"/>
    <property type="match status" value="1"/>
</dbReference>
<dbReference type="PROSITE" id="PS00138">
    <property type="entry name" value="SUBTILASE_SER"/>
    <property type="match status" value="1"/>
</dbReference>
<protein>
    <recommendedName>
        <fullName evidence="13">Subtilisin-like protease SBT5.6</fullName>
    </recommendedName>
</protein>
<dbReference type="Proteomes" id="UP001152561">
    <property type="component" value="Unassembled WGS sequence"/>
</dbReference>
<name>A0A9Q1M1E9_9SOLA</name>
<evidence type="ECO:0000256" key="7">
    <source>
        <dbReference type="PROSITE-ProRule" id="PRU01240"/>
    </source>
</evidence>
<evidence type="ECO:0000256" key="6">
    <source>
        <dbReference type="PIRSR" id="PIRSR615500-1"/>
    </source>
</evidence>
<dbReference type="Gene3D" id="3.50.30.30">
    <property type="match status" value="1"/>
</dbReference>
<dbReference type="InterPro" id="IPR041469">
    <property type="entry name" value="Subtilisin-like_FN3"/>
</dbReference>
<feature type="active site" description="Charge relay system" evidence="6 7">
    <location>
        <position position="175"/>
    </location>
</feature>
<dbReference type="EMBL" id="JAJAGQ010000011">
    <property type="protein sequence ID" value="KAJ8549403.1"/>
    <property type="molecule type" value="Genomic_DNA"/>
</dbReference>
<dbReference type="Gene3D" id="3.30.70.80">
    <property type="entry name" value="Peptidase S8 propeptide/proteinase inhibitor I9"/>
    <property type="match status" value="1"/>
</dbReference>